<dbReference type="InterPro" id="IPR006935">
    <property type="entry name" value="Helicase/UvrB_N"/>
</dbReference>
<dbReference type="GO" id="GO:0016787">
    <property type="term" value="F:hydrolase activity"/>
    <property type="evidence" value="ECO:0007669"/>
    <property type="project" value="UniProtKB-KW"/>
</dbReference>
<dbReference type="STRING" id="873449.STRCR_2155"/>
<dbReference type="EMBL" id="AEUV02000002">
    <property type="protein sequence ID" value="EHI73621.1"/>
    <property type="molecule type" value="Genomic_DNA"/>
</dbReference>
<proteinExistence type="predicted"/>
<dbReference type="Pfam" id="PF04851">
    <property type="entry name" value="ResIII"/>
    <property type="match status" value="1"/>
</dbReference>
<dbReference type="GO" id="GO:0004386">
    <property type="term" value="F:helicase activity"/>
    <property type="evidence" value="ECO:0007669"/>
    <property type="project" value="UniProtKB-KW"/>
</dbReference>
<keyword evidence="1" id="KW-0547">Nucleotide-binding</keyword>
<keyword evidence="5" id="KW-0227">DNA damage</keyword>
<dbReference type="GO" id="GO:0005524">
    <property type="term" value="F:ATP binding"/>
    <property type="evidence" value="ECO:0007669"/>
    <property type="project" value="UniProtKB-KW"/>
</dbReference>
<sequence>MRGNNRIGLFPISQSDTCSFLAIDFDKKDWRDAVTAVRQAADQQGVEAYVEISRSGNGAHVWFFFDNDIPCKQARDFGKTIIKLAMQESKSISFSSFDRMFPNQDLLPKGGFGNLIALPLQGDSYKEGRTVFVDRDFKPYKNQWKYLQDVNRISSKQLKNVLTIENESKKDSKELSLSLSNVLKIDKSTLSTKTAYFLKNLASFPNPEFYLKQATRQPTYQTPERIYLFEENDKELRLPRGLLTRIKQEFEQVNVSDERPRQETIQVSFTGQLRLEQEVALSDMTNKENGLLCAETGFGKTVLGAALIARLQKRTIVLVHNRQLLEQWLDRLSDFLYFEEDEAVRYTPSGREKRIGHIGQYQAAKKWTSGLVDVVMIQSLFKHDNIDKFLSSYGMMIVDECHHVTARQFEKVVAQFSGQYLYGLTATPERKNGHEPIVFQRIGEILHIADKEDTNFEKYLTLHLTSFGKLDIEKSKSTNFSELNQWLAEDVTRNKMIGQDIYRSYQEGRKILVLVNRVEHIEHLGELLQQKQLMHVFYLSGRTKRKDVQKNLEKLTV</sequence>
<accession>G5JSF6</accession>
<dbReference type="PANTHER" id="PTHR11274">
    <property type="entry name" value="RAD25/XP-B DNA REPAIR HELICASE"/>
    <property type="match status" value="1"/>
</dbReference>
<dbReference type="InterPro" id="IPR050615">
    <property type="entry name" value="ATP-dep_DNA_Helicase"/>
</dbReference>
<evidence type="ECO:0000259" key="6">
    <source>
        <dbReference type="PROSITE" id="PS51192"/>
    </source>
</evidence>
<dbReference type="GO" id="GO:0003677">
    <property type="term" value="F:DNA binding"/>
    <property type="evidence" value="ECO:0007669"/>
    <property type="project" value="InterPro"/>
</dbReference>
<dbReference type="PANTHER" id="PTHR11274:SF0">
    <property type="entry name" value="GENERAL TRANSCRIPTION AND DNA REPAIR FACTOR IIH HELICASE SUBUNIT XPB"/>
    <property type="match status" value="1"/>
</dbReference>
<dbReference type="SUPFAM" id="SSF52540">
    <property type="entry name" value="P-loop containing nucleoside triphosphate hydrolases"/>
    <property type="match status" value="2"/>
</dbReference>
<protein>
    <recommendedName>
        <fullName evidence="6">Helicase ATP-binding domain-containing protein</fullName>
    </recommendedName>
</protein>
<comment type="caution">
    <text evidence="7">The sequence shown here is derived from an EMBL/GenBank/DDBJ whole genome shotgun (WGS) entry which is preliminary data.</text>
</comment>
<evidence type="ECO:0000313" key="8">
    <source>
        <dbReference type="Proteomes" id="UP000004322"/>
    </source>
</evidence>
<evidence type="ECO:0000313" key="7">
    <source>
        <dbReference type="EMBL" id="EHI73621.1"/>
    </source>
</evidence>
<dbReference type="GO" id="GO:0009432">
    <property type="term" value="P:SOS response"/>
    <property type="evidence" value="ECO:0007669"/>
    <property type="project" value="UniProtKB-KW"/>
</dbReference>
<dbReference type="eggNOG" id="COG1061">
    <property type="taxonomic scope" value="Bacteria"/>
</dbReference>
<keyword evidence="4" id="KW-0067">ATP-binding</keyword>
<keyword evidence="8" id="KW-1185">Reference proteome</keyword>
<evidence type="ECO:0000256" key="4">
    <source>
        <dbReference type="ARBA" id="ARBA00022840"/>
    </source>
</evidence>
<dbReference type="Gene3D" id="3.40.50.300">
    <property type="entry name" value="P-loop containing nucleotide triphosphate hydrolases"/>
    <property type="match status" value="2"/>
</dbReference>
<feature type="domain" description="Helicase ATP-binding" evidence="6">
    <location>
        <begin position="281"/>
        <end position="446"/>
    </location>
</feature>
<reference evidence="7" key="1">
    <citation type="submission" date="2011-07" db="EMBL/GenBank/DDBJ databases">
        <authorList>
            <person name="Stanhope M.J."/>
            <person name="Durkin A.S."/>
            <person name="Hostetler J."/>
            <person name="Kim M."/>
            <person name="Radune D."/>
            <person name="Singh I."/>
            <person name="Town C.D."/>
        </authorList>
    </citation>
    <scope>NUCLEOTIDE SEQUENCE [LARGE SCALE GENOMIC DNA]</scope>
    <source>
        <strain evidence="7">HS-6</strain>
    </source>
</reference>
<keyword evidence="2" id="KW-0378">Hydrolase</keyword>
<keyword evidence="3" id="KW-0347">Helicase</keyword>
<dbReference type="AlphaFoldDB" id="G5JSF6"/>
<evidence type="ECO:0000256" key="2">
    <source>
        <dbReference type="ARBA" id="ARBA00022801"/>
    </source>
</evidence>
<gene>
    <name evidence="7" type="ORF">STRCR_2155</name>
</gene>
<dbReference type="Pfam" id="PF22548">
    <property type="entry name" value="AEP-TOTE"/>
    <property type="match status" value="1"/>
</dbReference>
<evidence type="ECO:0000256" key="1">
    <source>
        <dbReference type="ARBA" id="ARBA00022741"/>
    </source>
</evidence>
<dbReference type="InterPro" id="IPR027417">
    <property type="entry name" value="P-loop_NTPase"/>
</dbReference>
<dbReference type="CDD" id="cd17926">
    <property type="entry name" value="DEXHc_RE"/>
    <property type="match status" value="1"/>
</dbReference>
<dbReference type="InterPro" id="IPR054347">
    <property type="entry name" value="TOTE_primase"/>
</dbReference>
<dbReference type="Proteomes" id="UP000004322">
    <property type="component" value="Unassembled WGS sequence"/>
</dbReference>
<organism evidence="7 8">
    <name type="scientific">Streptococcus criceti HS-6</name>
    <dbReference type="NCBI Taxonomy" id="873449"/>
    <lineage>
        <taxon>Bacteria</taxon>
        <taxon>Bacillati</taxon>
        <taxon>Bacillota</taxon>
        <taxon>Bacilli</taxon>
        <taxon>Lactobacillales</taxon>
        <taxon>Streptococcaceae</taxon>
        <taxon>Streptococcus</taxon>
    </lineage>
</organism>
<keyword evidence="5" id="KW-0742">SOS response</keyword>
<name>G5JSF6_STRCG</name>
<evidence type="ECO:0000256" key="3">
    <source>
        <dbReference type="ARBA" id="ARBA00022806"/>
    </source>
</evidence>
<dbReference type="SMART" id="SM00487">
    <property type="entry name" value="DEXDc"/>
    <property type="match status" value="1"/>
</dbReference>
<dbReference type="InterPro" id="IPR014001">
    <property type="entry name" value="Helicase_ATP-bd"/>
</dbReference>
<evidence type="ECO:0000256" key="5">
    <source>
        <dbReference type="ARBA" id="ARBA00023236"/>
    </source>
</evidence>
<dbReference type="PROSITE" id="PS51192">
    <property type="entry name" value="HELICASE_ATP_BIND_1"/>
    <property type="match status" value="1"/>
</dbReference>
<dbReference type="eggNOG" id="COG4951">
    <property type="taxonomic scope" value="Bacteria"/>
</dbReference>